<protein>
    <submittedName>
        <fullName evidence="9">DedA/PAP2 domain protein</fullName>
    </submittedName>
</protein>
<feature type="transmembrane region" description="Helical" evidence="7">
    <location>
        <begin position="144"/>
        <end position="165"/>
    </location>
</feature>
<dbReference type="PANTHER" id="PTHR30353">
    <property type="entry name" value="INNER MEMBRANE PROTEIN DEDA-RELATED"/>
    <property type="match status" value="1"/>
</dbReference>
<comment type="subcellular location">
    <subcellularLocation>
        <location evidence="1">Cell membrane</location>
        <topology evidence="1">Multi-pass membrane protein</topology>
    </subcellularLocation>
</comment>
<feature type="domain" description="Phosphatidic acid phosphatase type 2/haloperoxidase" evidence="8">
    <location>
        <begin position="323"/>
        <end position="436"/>
    </location>
</feature>
<sequence length="665" mass="75189">MTLPDLKPFFDWLQIHPYLAGLMTYFISFLECLLLIGFLVPGTVFMTAIGTLIGIGVLPFTSIVLWAIAGAITGDALSFWIGQHYHLHTKDFWLFRRYPQLLSKGEAFFNKQGGKSIFFGRFIGPIRAILPFIAGMVRMPWGQFLVADSISAIAWAPLYMLPGILLGQASQQLPPEIATKLIIFVVLLLLFFWLVYAFLKACYAGLSRLLDKQVAQLWRFTRHHPRLKTIASLLTDTRHPHSHEQLALALTCVFSALGFLVVALSVFHHGFATDLNEPIYHFMRSLRQDNVDAFFVAMAELSPKVLTVFWIVLLAFFLIKRNFWLSVHWGLAGLLSYGLGDLFKQMLHITRPDGLIQIPAGPSFPSGHTVSSIALLGFFAVIIGIEKPKPQRVLIYGLTSAIIFLVLFSRIYLTAHWFSDVVGGALLGISILAGLTFSYRRKIQFTTISSGKIAVIGILTLLFVWGAHLNDGYKKLLSNSQLRFPNQTIDLKEWWNHAGSQTPLYRLGYFGQKIEALNIQWVGKLSDIQHHLEKKGWHRLPKTNLVTTLYRLSLHTQDPNTPLFVSSNAGRAPVLTMTKYIPATHHLIVLNLWDSHQRLSNGVPLWFGLVHYHQTWRLQFQPIKKQPTLQNLVPASTLLQQDLKSYAVKNVSYTPLQANVLFIQN</sequence>
<dbReference type="OrthoDB" id="9780918at2"/>
<keyword evidence="4 7" id="KW-0812">Transmembrane</keyword>
<dbReference type="Pfam" id="PF01569">
    <property type="entry name" value="PAP2"/>
    <property type="match status" value="1"/>
</dbReference>
<proteinExistence type="inferred from homology"/>
<comment type="caution">
    <text evidence="9">The sequence shown here is derived from an EMBL/GenBank/DDBJ whole genome shotgun (WGS) entry which is preliminary data.</text>
</comment>
<evidence type="ECO:0000256" key="4">
    <source>
        <dbReference type="ARBA" id="ARBA00022692"/>
    </source>
</evidence>
<feature type="transmembrane region" description="Helical" evidence="7">
    <location>
        <begin position="118"/>
        <end position="137"/>
    </location>
</feature>
<feature type="transmembrane region" description="Helical" evidence="7">
    <location>
        <begin position="323"/>
        <end position="340"/>
    </location>
</feature>
<keyword evidence="5 7" id="KW-1133">Transmembrane helix</keyword>
<name>A8PQ95_9COXI</name>
<reference evidence="9" key="2">
    <citation type="submission" date="2007-10" db="EMBL/GenBank/DDBJ databases">
        <authorList>
            <person name="Myers G.S."/>
        </authorList>
    </citation>
    <scope>NUCLEOTIDE SEQUENCE [LARGE SCALE GENOMIC DNA]</scope>
</reference>
<dbReference type="InterPro" id="IPR032818">
    <property type="entry name" value="DedA-like"/>
</dbReference>
<gene>
    <name evidence="9" type="ORF">RICGR_1455</name>
</gene>
<keyword evidence="10" id="KW-1185">Reference proteome</keyword>
<dbReference type="PANTHER" id="PTHR30353:SF15">
    <property type="entry name" value="INNER MEMBRANE PROTEIN YABI"/>
    <property type="match status" value="1"/>
</dbReference>
<keyword evidence="3" id="KW-1003">Cell membrane</keyword>
<feature type="transmembrane region" description="Helical" evidence="7">
    <location>
        <begin position="451"/>
        <end position="469"/>
    </location>
</feature>
<evidence type="ECO:0000256" key="3">
    <source>
        <dbReference type="ARBA" id="ARBA00022475"/>
    </source>
</evidence>
<dbReference type="EMBL" id="AAQJ02000001">
    <property type="protein sequence ID" value="EDP46900.1"/>
    <property type="molecule type" value="Genomic_DNA"/>
</dbReference>
<dbReference type="AlphaFoldDB" id="A8PQ95"/>
<feature type="transmembrane region" description="Helical" evidence="7">
    <location>
        <begin position="393"/>
        <end position="415"/>
    </location>
</feature>
<evidence type="ECO:0000256" key="1">
    <source>
        <dbReference type="ARBA" id="ARBA00004651"/>
    </source>
</evidence>
<evidence type="ECO:0000259" key="8">
    <source>
        <dbReference type="SMART" id="SM00014"/>
    </source>
</evidence>
<feature type="transmembrane region" description="Helical" evidence="7">
    <location>
        <begin position="20"/>
        <end position="40"/>
    </location>
</feature>
<dbReference type="CDD" id="cd03392">
    <property type="entry name" value="PAP2_like_2"/>
    <property type="match status" value="1"/>
</dbReference>
<organism evidence="9 10">
    <name type="scientific">Rickettsiella grylli</name>
    <dbReference type="NCBI Taxonomy" id="59196"/>
    <lineage>
        <taxon>Bacteria</taxon>
        <taxon>Pseudomonadati</taxon>
        <taxon>Pseudomonadota</taxon>
        <taxon>Gammaproteobacteria</taxon>
        <taxon>Legionellales</taxon>
        <taxon>Coxiellaceae</taxon>
        <taxon>Rickettsiella</taxon>
    </lineage>
</organism>
<dbReference type="GO" id="GO:0005886">
    <property type="term" value="C:plasma membrane"/>
    <property type="evidence" value="ECO:0007669"/>
    <property type="project" value="UniProtKB-SubCell"/>
</dbReference>
<dbReference type="STRING" id="59196.RICGR_1455"/>
<dbReference type="RefSeq" id="WP_006035864.1">
    <property type="nucleotide sequence ID" value="NZ_AAQJ02000001.1"/>
</dbReference>
<feature type="transmembrane region" description="Helical" evidence="7">
    <location>
        <begin position="369"/>
        <end position="386"/>
    </location>
</feature>
<dbReference type="Proteomes" id="UP000054075">
    <property type="component" value="Unassembled WGS sequence"/>
</dbReference>
<evidence type="ECO:0000256" key="2">
    <source>
        <dbReference type="ARBA" id="ARBA00010792"/>
    </source>
</evidence>
<feature type="transmembrane region" description="Helical" evidence="7">
    <location>
        <begin position="246"/>
        <end position="267"/>
    </location>
</feature>
<dbReference type="SUPFAM" id="SSF48317">
    <property type="entry name" value="Acid phosphatase/Vanadium-dependent haloperoxidase"/>
    <property type="match status" value="1"/>
</dbReference>
<evidence type="ECO:0000313" key="10">
    <source>
        <dbReference type="Proteomes" id="UP000054075"/>
    </source>
</evidence>
<reference evidence="9" key="1">
    <citation type="submission" date="2006-04" db="EMBL/GenBank/DDBJ databases">
        <authorList>
            <person name="Seshadri R."/>
            <person name="Federici B.A."/>
        </authorList>
    </citation>
    <scope>NUCLEOTIDE SEQUENCE [LARGE SCALE GENOMIC DNA]</scope>
</reference>
<keyword evidence="6 7" id="KW-0472">Membrane</keyword>
<dbReference type="Pfam" id="PF14067">
    <property type="entry name" value="LssY_C"/>
    <property type="match status" value="1"/>
</dbReference>
<dbReference type="Gene3D" id="1.20.144.10">
    <property type="entry name" value="Phosphatidic acid phosphatase type 2/haloperoxidase"/>
    <property type="match status" value="1"/>
</dbReference>
<dbReference type="SMART" id="SM00014">
    <property type="entry name" value="acidPPc"/>
    <property type="match status" value="1"/>
</dbReference>
<evidence type="ECO:0000313" key="9">
    <source>
        <dbReference type="EMBL" id="EDP46900.1"/>
    </source>
</evidence>
<dbReference type="Pfam" id="PF09335">
    <property type="entry name" value="VTT_dom"/>
    <property type="match status" value="1"/>
</dbReference>
<evidence type="ECO:0000256" key="5">
    <source>
        <dbReference type="ARBA" id="ARBA00022989"/>
    </source>
</evidence>
<accession>A8PQ95</accession>
<dbReference type="InterPro" id="IPR000326">
    <property type="entry name" value="PAP2/HPO"/>
</dbReference>
<dbReference type="InterPro" id="IPR025902">
    <property type="entry name" value="LssY-like-C_dom"/>
</dbReference>
<feature type="transmembrane region" description="Helical" evidence="7">
    <location>
        <begin position="52"/>
        <end position="72"/>
    </location>
</feature>
<comment type="similarity">
    <text evidence="2">Belongs to the DedA family.</text>
</comment>
<dbReference type="InterPro" id="IPR036938">
    <property type="entry name" value="PAP2/HPO_sf"/>
</dbReference>
<evidence type="ECO:0000256" key="6">
    <source>
        <dbReference type="ARBA" id="ARBA00023136"/>
    </source>
</evidence>
<feature type="transmembrane region" description="Helical" evidence="7">
    <location>
        <begin position="177"/>
        <end position="199"/>
    </location>
</feature>
<feature type="transmembrane region" description="Helical" evidence="7">
    <location>
        <begin position="293"/>
        <end position="316"/>
    </location>
</feature>
<feature type="transmembrane region" description="Helical" evidence="7">
    <location>
        <begin position="421"/>
        <end position="439"/>
    </location>
</feature>
<dbReference type="eggNOG" id="COG0586">
    <property type="taxonomic scope" value="Bacteria"/>
</dbReference>
<evidence type="ECO:0000256" key="7">
    <source>
        <dbReference type="SAM" id="Phobius"/>
    </source>
</evidence>
<dbReference type="InterPro" id="IPR032816">
    <property type="entry name" value="VTT_dom"/>
</dbReference>